<dbReference type="InterPro" id="IPR007138">
    <property type="entry name" value="ABM_dom"/>
</dbReference>
<evidence type="ECO:0000313" key="2">
    <source>
        <dbReference type="EMBL" id="ODP27269.1"/>
    </source>
</evidence>
<dbReference type="EC" id="1.14.99.48" evidence="2"/>
<dbReference type="PATRIC" id="fig|1886670.3.peg.3451"/>
<dbReference type="InterPro" id="IPR050404">
    <property type="entry name" value="Heme-degrading_MO"/>
</dbReference>
<keyword evidence="2" id="KW-0560">Oxidoreductase</keyword>
<dbReference type="EMBL" id="MDER01000064">
    <property type="protein sequence ID" value="ODP27269.1"/>
    <property type="molecule type" value="Genomic_DNA"/>
</dbReference>
<reference evidence="2 3" key="1">
    <citation type="submission" date="2016-08" db="EMBL/GenBank/DDBJ databases">
        <title>Genome sequencing of Paenibacillus sp. TI45-13ar, isolated from Korean traditional nuruk.</title>
        <authorList>
            <person name="Kim S.-J."/>
        </authorList>
    </citation>
    <scope>NUCLEOTIDE SEQUENCE [LARGE SCALE GENOMIC DNA]</scope>
    <source>
        <strain evidence="2 3">TI45-13ar</strain>
    </source>
</reference>
<gene>
    <name evidence="2" type="ORF">PTI45_03394</name>
</gene>
<feature type="domain" description="ABM" evidence="1">
    <location>
        <begin position="2"/>
        <end position="96"/>
    </location>
</feature>
<comment type="caution">
    <text evidence="2">The sequence shown here is derived from an EMBL/GenBank/DDBJ whole genome shotgun (WGS) entry which is preliminary data.</text>
</comment>
<dbReference type="PANTHER" id="PTHR34474:SF1">
    <property type="entry name" value="HEME-DEGRADING MONOOXYGENASE HMOA"/>
    <property type="match status" value="1"/>
</dbReference>
<dbReference type="PANTHER" id="PTHR34474">
    <property type="entry name" value="SIGNAL TRANSDUCTION PROTEIN TRAP"/>
    <property type="match status" value="1"/>
</dbReference>
<dbReference type="RefSeq" id="WP_069328776.1">
    <property type="nucleotide sequence ID" value="NZ_MDER01000064.1"/>
</dbReference>
<evidence type="ECO:0000313" key="3">
    <source>
        <dbReference type="Proteomes" id="UP000094578"/>
    </source>
</evidence>
<dbReference type="Pfam" id="PF03992">
    <property type="entry name" value="ABM"/>
    <property type="match status" value="1"/>
</dbReference>
<dbReference type="STRING" id="1886670.PTI45_03394"/>
<dbReference type="InterPro" id="IPR011008">
    <property type="entry name" value="Dimeric_a/b-barrel"/>
</dbReference>
<dbReference type="SUPFAM" id="SSF54909">
    <property type="entry name" value="Dimeric alpha+beta barrel"/>
    <property type="match status" value="1"/>
</dbReference>
<keyword evidence="3" id="KW-1185">Reference proteome</keyword>
<dbReference type="GO" id="GO:0016491">
    <property type="term" value="F:oxidoreductase activity"/>
    <property type="evidence" value="ECO:0007669"/>
    <property type="project" value="UniProtKB-KW"/>
</dbReference>
<dbReference type="Gene3D" id="3.30.70.100">
    <property type="match status" value="1"/>
</dbReference>
<dbReference type="AlphaFoldDB" id="A0A1E3L0E2"/>
<sequence length="111" mass="12794">MFAIMRSITVTEGNSHQVVERFNQADILEEQPGFVDLNIMVKQTRKGEEEVVLLFRWESEEAWKNWEKSDDHVQGHRQKAGQPKPEYVVDSTNAKYDIKAIKTGTSNITKS</sequence>
<evidence type="ECO:0000259" key="1">
    <source>
        <dbReference type="PROSITE" id="PS51725"/>
    </source>
</evidence>
<accession>A0A1E3L0E2</accession>
<dbReference type="Proteomes" id="UP000094578">
    <property type="component" value="Unassembled WGS sequence"/>
</dbReference>
<proteinExistence type="predicted"/>
<organism evidence="2 3">
    <name type="scientific">Paenibacillus nuruki</name>
    <dbReference type="NCBI Taxonomy" id="1886670"/>
    <lineage>
        <taxon>Bacteria</taxon>
        <taxon>Bacillati</taxon>
        <taxon>Bacillota</taxon>
        <taxon>Bacilli</taxon>
        <taxon>Bacillales</taxon>
        <taxon>Paenibacillaceae</taxon>
        <taxon>Paenibacillus</taxon>
    </lineage>
</organism>
<protein>
    <submittedName>
        <fullName evidence="2">Heme oxygenase (Staphylobilin-producing)</fullName>
        <ecNumber evidence="2">1.14.99.48</ecNumber>
    </submittedName>
</protein>
<dbReference type="PROSITE" id="PS51725">
    <property type="entry name" value="ABM"/>
    <property type="match status" value="1"/>
</dbReference>
<name>A0A1E3L0E2_9BACL</name>